<name>A0A0F9M8C9_9ZZZZ</name>
<protein>
    <recommendedName>
        <fullName evidence="1">Fido domain-containing protein</fullName>
    </recommendedName>
</protein>
<dbReference type="PANTHER" id="PTHR13504:SF39">
    <property type="entry name" value="CELL FILAMENTATION PROTEIN"/>
    <property type="match status" value="1"/>
</dbReference>
<dbReference type="InterPro" id="IPR040198">
    <property type="entry name" value="Fido_containing"/>
</dbReference>
<dbReference type="AlphaFoldDB" id="A0A0F9M8C9"/>
<accession>A0A0F9M8C9</accession>
<evidence type="ECO:0000313" key="2">
    <source>
        <dbReference type="EMBL" id="KKM65422.1"/>
    </source>
</evidence>
<dbReference type="InterPro" id="IPR003812">
    <property type="entry name" value="Fido"/>
</dbReference>
<dbReference type="EMBL" id="LAZR01010727">
    <property type="protein sequence ID" value="KKM65422.1"/>
    <property type="molecule type" value="Genomic_DNA"/>
</dbReference>
<organism evidence="2">
    <name type="scientific">marine sediment metagenome</name>
    <dbReference type="NCBI Taxonomy" id="412755"/>
    <lineage>
        <taxon>unclassified sequences</taxon>
        <taxon>metagenomes</taxon>
        <taxon>ecological metagenomes</taxon>
    </lineage>
</organism>
<dbReference type="Gene3D" id="1.10.3290.10">
    <property type="entry name" value="Fido-like domain"/>
    <property type="match status" value="1"/>
</dbReference>
<evidence type="ECO:0000259" key="1">
    <source>
        <dbReference type="PROSITE" id="PS51459"/>
    </source>
</evidence>
<sequence length="201" mass="23320">MTPDLNRGLPGETPLDDISGLKLSWVRTVGQLWEAEFVNVSKVVTRYLSRRPTRRMAPMTREWMIRLHGEMLKDVWSWAGELRRKDGCNVGVQAYRIEMALEELAQRVAFWRAEGGDVVEQAAILHHRAVWIHPFHNGNGRWARLLSQIWQYQRSDGYTAWPEDEIWQGTSTIRNEYIAALTEADEGDFGPLIAMHRLYSE</sequence>
<dbReference type="InterPro" id="IPR036597">
    <property type="entry name" value="Fido-like_dom_sf"/>
</dbReference>
<comment type="caution">
    <text evidence="2">The sequence shown here is derived from an EMBL/GenBank/DDBJ whole genome shotgun (WGS) entry which is preliminary data.</text>
</comment>
<dbReference type="InterPro" id="IPR013436">
    <property type="entry name" value="Mobile_mystery_prot_B"/>
</dbReference>
<dbReference type="SUPFAM" id="SSF140931">
    <property type="entry name" value="Fic-like"/>
    <property type="match status" value="1"/>
</dbReference>
<dbReference type="PROSITE" id="PS51459">
    <property type="entry name" value="FIDO"/>
    <property type="match status" value="1"/>
</dbReference>
<gene>
    <name evidence="2" type="ORF">LCGC14_1491450</name>
</gene>
<proteinExistence type="predicted"/>
<reference evidence="2" key="1">
    <citation type="journal article" date="2015" name="Nature">
        <title>Complex archaea that bridge the gap between prokaryotes and eukaryotes.</title>
        <authorList>
            <person name="Spang A."/>
            <person name="Saw J.H."/>
            <person name="Jorgensen S.L."/>
            <person name="Zaremba-Niedzwiedzka K."/>
            <person name="Martijn J."/>
            <person name="Lind A.E."/>
            <person name="van Eijk R."/>
            <person name="Schleper C."/>
            <person name="Guy L."/>
            <person name="Ettema T.J."/>
        </authorList>
    </citation>
    <scope>NUCLEOTIDE SEQUENCE</scope>
</reference>
<dbReference type="NCBIfam" id="TIGR02613">
    <property type="entry name" value="mob_myst_B"/>
    <property type="match status" value="1"/>
</dbReference>
<feature type="domain" description="Fido" evidence="1">
    <location>
        <begin position="59"/>
        <end position="201"/>
    </location>
</feature>
<dbReference type="PANTHER" id="PTHR13504">
    <property type="entry name" value="FIDO DOMAIN-CONTAINING PROTEIN DDB_G0283145"/>
    <property type="match status" value="1"/>
</dbReference>
<dbReference type="Pfam" id="PF02661">
    <property type="entry name" value="Fic"/>
    <property type="match status" value="1"/>
</dbReference>